<keyword evidence="2" id="KW-1185">Reference proteome</keyword>
<dbReference type="AlphaFoldDB" id="A0A9P0Q8J0"/>
<proteinExistence type="predicted"/>
<sequence>MDPVVPPWTCPPYGFYISKLLPLLLDVEEDPENILVCPSKLNYELQLSTEDRLQRLCNPTRKYRVTTETNTFSRTPDIVVFQNFSSNTVYTTILSLQNTHKVFKNTLNSPKKN</sequence>
<dbReference type="Proteomes" id="UP001152888">
    <property type="component" value="Unassembled WGS sequence"/>
</dbReference>
<reference evidence="1" key="1">
    <citation type="submission" date="2022-03" db="EMBL/GenBank/DDBJ databases">
        <authorList>
            <person name="Sayadi A."/>
        </authorList>
    </citation>
    <scope>NUCLEOTIDE SEQUENCE</scope>
</reference>
<dbReference type="EMBL" id="CAKOFQ010008451">
    <property type="protein sequence ID" value="CAH2014228.1"/>
    <property type="molecule type" value="Genomic_DNA"/>
</dbReference>
<evidence type="ECO:0000313" key="1">
    <source>
        <dbReference type="EMBL" id="CAH2014228.1"/>
    </source>
</evidence>
<name>A0A9P0Q8J0_ACAOB</name>
<accession>A0A9P0Q8J0</accession>
<comment type="caution">
    <text evidence="1">The sequence shown here is derived from an EMBL/GenBank/DDBJ whole genome shotgun (WGS) entry which is preliminary data.</text>
</comment>
<protein>
    <submittedName>
        <fullName evidence="1">Uncharacterized protein</fullName>
    </submittedName>
</protein>
<gene>
    <name evidence="1" type="ORF">ACAOBT_LOCUS33972</name>
</gene>
<evidence type="ECO:0000313" key="2">
    <source>
        <dbReference type="Proteomes" id="UP001152888"/>
    </source>
</evidence>
<organism evidence="1 2">
    <name type="scientific">Acanthoscelides obtectus</name>
    <name type="common">Bean weevil</name>
    <name type="synonym">Bruchus obtectus</name>
    <dbReference type="NCBI Taxonomy" id="200917"/>
    <lineage>
        <taxon>Eukaryota</taxon>
        <taxon>Metazoa</taxon>
        <taxon>Ecdysozoa</taxon>
        <taxon>Arthropoda</taxon>
        <taxon>Hexapoda</taxon>
        <taxon>Insecta</taxon>
        <taxon>Pterygota</taxon>
        <taxon>Neoptera</taxon>
        <taxon>Endopterygota</taxon>
        <taxon>Coleoptera</taxon>
        <taxon>Polyphaga</taxon>
        <taxon>Cucujiformia</taxon>
        <taxon>Chrysomeloidea</taxon>
        <taxon>Chrysomelidae</taxon>
        <taxon>Bruchinae</taxon>
        <taxon>Bruchini</taxon>
        <taxon>Acanthoscelides</taxon>
    </lineage>
</organism>